<dbReference type="EMBL" id="FNAV01000030">
    <property type="protein sequence ID" value="SDF57096.1"/>
    <property type="molecule type" value="Genomic_DNA"/>
</dbReference>
<evidence type="ECO:0008006" key="4">
    <source>
        <dbReference type="Google" id="ProtNLM"/>
    </source>
</evidence>
<keyword evidence="3" id="KW-1185">Reference proteome</keyword>
<protein>
    <recommendedName>
        <fullName evidence="4">SnoaL-like domain-containing protein</fullName>
    </recommendedName>
</protein>
<feature type="chain" id="PRO_5011672417" description="SnoaL-like domain-containing protein" evidence="1">
    <location>
        <begin position="24"/>
        <end position="353"/>
    </location>
</feature>
<sequence>MKRVRTGLIGALAASAMAPALSAQEAGGLLSRLAQLETHWAAPWTAWAEEFATRDIFWFSYTLSRIAVEHPFGGSAPRVERCGRLRIELGGDKIDCAIAIYQGGTPARWSFYRFVTDLDSDRICVNRATQGEADWTAWQDCSDDPIEWVYPARETLQTDGSIVSRTQALAEVGQPFLRALPHATPASLADKLEALERTALAHDTFQSEMAAGLGGFTCNKTLLRAAADTAGLPTNFVDIQALTENCLDALADHVDAGGALDVIVPGRERRSCEDAFVDDLVPGMRTIVCELTIQDTDRAKPHREYVTYELIVADDAPNRQCREFRVVSIETGTETGSKDPALDCIAGFFFVLE</sequence>
<evidence type="ECO:0000256" key="1">
    <source>
        <dbReference type="SAM" id="SignalP"/>
    </source>
</evidence>
<evidence type="ECO:0000313" key="3">
    <source>
        <dbReference type="Proteomes" id="UP000198994"/>
    </source>
</evidence>
<dbReference type="Proteomes" id="UP000198994">
    <property type="component" value="Unassembled WGS sequence"/>
</dbReference>
<organism evidence="2 3">
    <name type="scientific">Salipiger thiooxidans</name>
    <dbReference type="NCBI Taxonomy" id="282683"/>
    <lineage>
        <taxon>Bacteria</taxon>
        <taxon>Pseudomonadati</taxon>
        <taxon>Pseudomonadota</taxon>
        <taxon>Alphaproteobacteria</taxon>
        <taxon>Rhodobacterales</taxon>
        <taxon>Roseobacteraceae</taxon>
        <taxon>Salipiger</taxon>
    </lineage>
</organism>
<keyword evidence="1" id="KW-0732">Signal</keyword>
<reference evidence="3" key="1">
    <citation type="submission" date="2016-10" db="EMBL/GenBank/DDBJ databases">
        <authorList>
            <person name="Varghese N."/>
            <person name="Submissions S."/>
        </authorList>
    </citation>
    <scope>NUCLEOTIDE SEQUENCE [LARGE SCALE GENOMIC DNA]</scope>
    <source>
        <strain evidence="3">DSM 10146</strain>
    </source>
</reference>
<evidence type="ECO:0000313" key="2">
    <source>
        <dbReference type="EMBL" id="SDF57096.1"/>
    </source>
</evidence>
<accession>A0A1G7M673</accession>
<feature type="signal peptide" evidence="1">
    <location>
        <begin position="1"/>
        <end position="23"/>
    </location>
</feature>
<dbReference type="OrthoDB" id="9789697at2"/>
<gene>
    <name evidence="2" type="ORF">SAMN04488105_1306</name>
</gene>
<name>A0A1G7M673_9RHOB</name>
<dbReference type="AlphaFoldDB" id="A0A1G7M673"/>
<proteinExistence type="predicted"/>
<dbReference type="RefSeq" id="WP_089964021.1">
    <property type="nucleotide sequence ID" value="NZ_FNAV01000030.1"/>
</dbReference>